<evidence type="ECO:0000256" key="11">
    <source>
        <dbReference type="ARBA" id="ARBA00037833"/>
    </source>
</evidence>
<dbReference type="GO" id="GO:0043130">
    <property type="term" value="F:ubiquitin binding"/>
    <property type="evidence" value="ECO:0007669"/>
    <property type="project" value="TreeGrafter"/>
</dbReference>
<feature type="region of interest" description="Disordered" evidence="16">
    <location>
        <begin position="872"/>
        <end position="903"/>
    </location>
</feature>
<evidence type="ECO:0000256" key="15">
    <source>
        <dbReference type="SAM" id="Coils"/>
    </source>
</evidence>
<dbReference type="GO" id="GO:0005776">
    <property type="term" value="C:autophagosome"/>
    <property type="evidence" value="ECO:0007669"/>
    <property type="project" value="UniProtKB-SubCell"/>
</dbReference>
<dbReference type="Gene3D" id="1.10.8.10">
    <property type="entry name" value="DNA helicase RuvA subunit, C-terminal domain"/>
    <property type="match status" value="1"/>
</dbReference>
<gene>
    <name evidence="20" type="ORF">NXF25_020080</name>
</gene>
<dbReference type="InterPro" id="IPR048511">
    <property type="entry name" value="TMEM106_N"/>
</dbReference>
<evidence type="ECO:0000259" key="18">
    <source>
        <dbReference type="PROSITE" id="PS50135"/>
    </source>
</evidence>
<dbReference type="SMART" id="SM00291">
    <property type="entry name" value="ZnF_ZZ"/>
    <property type="match status" value="1"/>
</dbReference>
<evidence type="ECO:0000256" key="6">
    <source>
        <dbReference type="ARBA" id="ARBA00022771"/>
    </source>
</evidence>
<dbReference type="PANTHER" id="PTHR20930:SF2">
    <property type="entry name" value="NEXT TO BRCA1 GENE 1 PROTEIN"/>
    <property type="match status" value="1"/>
</dbReference>
<dbReference type="Pfam" id="PF00569">
    <property type="entry name" value="ZZ"/>
    <property type="match status" value="1"/>
</dbReference>
<evidence type="ECO:0000256" key="3">
    <source>
        <dbReference type="ARBA" id="ARBA00022490"/>
    </source>
</evidence>
<dbReference type="SUPFAM" id="SSF57850">
    <property type="entry name" value="RING/U-box"/>
    <property type="match status" value="1"/>
</dbReference>
<keyword evidence="17" id="KW-1133">Transmembrane helix</keyword>
<organism evidence="20 21">
    <name type="scientific">Crotalus adamanteus</name>
    <name type="common">Eastern diamondback rattlesnake</name>
    <dbReference type="NCBI Taxonomy" id="8729"/>
    <lineage>
        <taxon>Eukaryota</taxon>
        <taxon>Metazoa</taxon>
        <taxon>Chordata</taxon>
        <taxon>Craniata</taxon>
        <taxon>Vertebrata</taxon>
        <taxon>Euteleostomi</taxon>
        <taxon>Lepidosauria</taxon>
        <taxon>Squamata</taxon>
        <taxon>Bifurcata</taxon>
        <taxon>Unidentata</taxon>
        <taxon>Episquamata</taxon>
        <taxon>Toxicofera</taxon>
        <taxon>Serpentes</taxon>
        <taxon>Colubroidea</taxon>
        <taxon>Viperidae</taxon>
        <taxon>Crotalinae</taxon>
        <taxon>Crotalus</taxon>
    </lineage>
</organism>
<evidence type="ECO:0000256" key="9">
    <source>
        <dbReference type="ARBA" id="ARBA00023228"/>
    </source>
</evidence>
<dbReference type="PROSITE" id="PS51745">
    <property type="entry name" value="PB1"/>
    <property type="match status" value="1"/>
</dbReference>
<feature type="region of interest" description="Disordered" evidence="16">
    <location>
        <begin position="601"/>
        <end position="634"/>
    </location>
</feature>
<dbReference type="GO" id="GO:0031430">
    <property type="term" value="C:M band"/>
    <property type="evidence" value="ECO:0007669"/>
    <property type="project" value="UniProtKB-SubCell"/>
</dbReference>
<dbReference type="GO" id="GO:0016236">
    <property type="term" value="P:macroautophagy"/>
    <property type="evidence" value="ECO:0007669"/>
    <property type="project" value="TreeGrafter"/>
</dbReference>
<feature type="compositionally biased region" description="Acidic residues" evidence="16">
    <location>
        <begin position="742"/>
        <end position="754"/>
    </location>
</feature>
<dbReference type="InterPro" id="IPR032350">
    <property type="entry name" value="Nbr1_FW"/>
</dbReference>
<evidence type="ECO:0000313" key="20">
    <source>
        <dbReference type="EMBL" id="KAK9396719.1"/>
    </source>
</evidence>
<dbReference type="Gene3D" id="2.60.40.10">
    <property type="entry name" value="Immunoglobulins"/>
    <property type="match status" value="1"/>
</dbReference>
<dbReference type="InterPro" id="IPR013783">
    <property type="entry name" value="Ig-like_fold"/>
</dbReference>
<feature type="transmembrane region" description="Helical" evidence="17">
    <location>
        <begin position="1113"/>
        <end position="1134"/>
    </location>
</feature>
<dbReference type="SUPFAM" id="SSF46934">
    <property type="entry name" value="UBA-like"/>
    <property type="match status" value="1"/>
</dbReference>
<keyword evidence="7" id="KW-0862">Zinc</keyword>
<feature type="domain" description="PB1" evidence="19">
    <location>
        <begin position="61"/>
        <end position="138"/>
    </location>
</feature>
<keyword evidence="17" id="KW-0812">Transmembrane</keyword>
<accession>A0AAW1B3S1</accession>
<dbReference type="InterPro" id="IPR048509">
    <property type="entry name" value="TMEM106_C"/>
</dbReference>
<name>A0AAW1B3S1_CROAD</name>
<evidence type="ECO:0000256" key="4">
    <source>
        <dbReference type="ARBA" id="ARBA00022553"/>
    </source>
</evidence>
<dbReference type="Proteomes" id="UP001474421">
    <property type="component" value="Unassembled WGS sequence"/>
</dbReference>
<reference evidence="20 21" key="1">
    <citation type="journal article" date="2024" name="Proc. Natl. Acad. Sci. U.S.A.">
        <title>The genetic regulatory architecture and epigenomic basis for age-related changes in rattlesnake venom.</title>
        <authorList>
            <person name="Hogan M.P."/>
            <person name="Holding M.L."/>
            <person name="Nystrom G.S."/>
            <person name="Colston T.J."/>
            <person name="Bartlett D.A."/>
            <person name="Mason A.J."/>
            <person name="Ellsworth S.A."/>
            <person name="Rautsaw R.M."/>
            <person name="Lawrence K.C."/>
            <person name="Strickland J.L."/>
            <person name="He B."/>
            <person name="Fraser P."/>
            <person name="Margres M.J."/>
            <person name="Gilbert D.M."/>
            <person name="Gibbs H.L."/>
            <person name="Parkinson C.L."/>
            <person name="Rokyta D.R."/>
        </authorList>
    </citation>
    <scope>NUCLEOTIDE SEQUENCE [LARGE SCALE GENOMIC DNA]</scope>
    <source>
        <strain evidence="20">DRR0105</strain>
    </source>
</reference>
<dbReference type="InterPro" id="IPR053793">
    <property type="entry name" value="PB1-like"/>
</dbReference>
<dbReference type="Pfam" id="PF00564">
    <property type="entry name" value="PB1"/>
    <property type="match status" value="1"/>
</dbReference>
<evidence type="ECO:0000313" key="21">
    <source>
        <dbReference type="Proteomes" id="UP001474421"/>
    </source>
</evidence>
<dbReference type="Gene3D" id="3.30.60.90">
    <property type="match status" value="1"/>
</dbReference>
<feature type="compositionally biased region" description="Basic and acidic residues" evidence="16">
    <location>
        <begin position="625"/>
        <end position="634"/>
    </location>
</feature>
<dbReference type="FunFam" id="2.60.40.10:FF:000199">
    <property type="entry name" value="next to BRCA1 gene 1 protein-like"/>
    <property type="match status" value="1"/>
</dbReference>
<dbReference type="Pfam" id="PF07092">
    <property type="entry name" value="TMEM106"/>
    <property type="match status" value="1"/>
</dbReference>
<keyword evidence="9" id="KW-0458">Lysosome</keyword>
<dbReference type="GO" id="GO:0005764">
    <property type="term" value="C:lysosome"/>
    <property type="evidence" value="ECO:0007669"/>
    <property type="project" value="UniProtKB-SubCell"/>
</dbReference>
<dbReference type="GO" id="GO:0031410">
    <property type="term" value="C:cytoplasmic vesicle"/>
    <property type="evidence" value="ECO:0007669"/>
    <property type="project" value="UniProtKB-KW"/>
</dbReference>
<dbReference type="EMBL" id="JAOTOJ010000008">
    <property type="protein sequence ID" value="KAK9396719.1"/>
    <property type="molecule type" value="Genomic_DNA"/>
</dbReference>
<evidence type="ECO:0000259" key="19">
    <source>
        <dbReference type="PROSITE" id="PS51745"/>
    </source>
</evidence>
<dbReference type="InterPro" id="IPR000433">
    <property type="entry name" value="Znf_ZZ"/>
</dbReference>
<dbReference type="FunFam" id="3.30.60.90:FF:000007">
    <property type="entry name" value="Next to BRCA1 gene 1 protein"/>
    <property type="match status" value="1"/>
</dbReference>
<dbReference type="InterPro" id="IPR009060">
    <property type="entry name" value="UBA-like_sf"/>
</dbReference>
<dbReference type="CDD" id="cd02340">
    <property type="entry name" value="ZZ_NBR1_like"/>
    <property type="match status" value="1"/>
</dbReference>
<evidence type="ECO:0000256" key="17">
    <source>
        <dbReference type="SAM" id="Phobius"/>
    </source>
</evidence>
<evidence type="ECO:0000256" key="10">
    <source>
        <dbReference type="ARBA" id="ARBA00023329"/>
    </source>
</evidence>
<dbReference type="Pfam" id="PF16158">
    <property type="entry name" value="N_BRCA1_IG"/>
    <property type="match status" value="1"/>
</dbReference>
<protein>
    <recommendedName>
        <fullName evidence="12">Next to BRCA1 gene 1 protein</fullName>
    </recommendedName>
    <alternativeName>
        <fullName evidence="13">Neighbor of BRCA1 gene 1 protein</fullName>
    </alternativeName>
</protein>
<sequence>MTATEASNCRIKQQRLRQLAGEPAIFLRHSVGERGTLVFAEVHSSETQDLMGRRTCRMDPQVNFGVTFQGNTLNFLVSSKTTWADVEAMVKVSFELNVIQIKYLDEDHDEVSINTAEEYQEAVKIAMKQGNRLHMNVYELRIPSDMSSGLVFGRSEEPFVPEVKKKPPIGQTLIKDKDTKRKNKKLQSERLSEVPPEWFTSYLEKFREQIVQDTVKMLEQKLSDKLLLSNQLPRSMNNSKHQTPASSLVQGNSYDWLLSCNNCQKPIMGIRYQCSVCPTYNICELCEAGLYFHDPNHVFLKLRRPTWRISDTHSLGQLATSEQVKFQKQIDKHFLKAEKQRLRGEKKQRKAEARELKKQLKLHQKFNLWNSVHAFDNTAAKSESQQSSTLFSLQRCPVVSTLSAAFVDENLPDGTRLPPKIIFMKHWRMRNTGNMAWSSDTKLKFMWGNITLVSSGKKDVIVPSLLPGEEGVVSVEFEAPPVEGTYTSHWRLSHRGEQFGPRIWCSIVVDSSSKTICPDHDKLMPSVCQNSRSLYKEEERGSEFKGEISLTNRVASSKMKRILSAREFYIPSLDLLTAQDLLSFELLDINIVQELEQVPRNTPVDSIQGPGAYKSHDCTPLPKTTDLDQKQEENERITYELLPDAELSKGKAENLGNQEEGEEDMSGTQFVCETVIRSLTLDAAPDHQPPQKKKSLHNSLQTLSDIAQCSPDNDSINPVSEELEARIPTPEFENLPVRDGEETNGGEADNDIQDEVSSQASSLSEDYIIVLPECFDTSRPLGESMYSSALSQSNLENVTMAPASPEESHTPVNSTSDTLITSQTLDEVSLTPQTVEPQPIRFQALSENESSQEATFSTREEALLVPVQMKEELQRDDPEVSSPENINNPSMYPESSRHSPGNSLAGGLVKGALSVAASAYKALFVGQASMDQALSVTSENHMASFLAHLHEMGFCDRHLNLHLLQKHKCDVNLVVTELLQLNQGDWMKGMSVHKACQRRLSLALVGYEPQCLCTMDQALLWFKNLFTTKEAEESKSIMQKNSYAENEASCYASINRADASEVSCVPCGNHTSRAFVTCPTCQGTGRIPREQEQQLVALIPYGDQRLKPRRTKLYVFLTVAICLLTTCLMMYFLFPRSVAVLPSGLNASTISFDNSTSSIILNMTNILNVTNSNFYPVYVAQLDIEVLHKTVVIGKKTVMTQLDIRPLQSAQILYSVSSTIMDTNTYKICTWIKIKVHNVLLHIQGTLTCSYLSHSEQLSFEKYQYVDCRDGVLLSLF</sequence>
<keyword evidence="21" id="KW-1185">Reference proteome</keyword>
<comment type="subcellular location">
    <subcellularLocation>
        <location evidence="11">Cytoplasm</location>
        <location evidence="11">Myofibril</location>
        <location evidence="11">Sarcomere</location>
        <location evidence="11">M line</location>
    </subcellularLocation>
    <subcellularLocation>
        <location evidence="2">Cytoplasmic vesicle</location>
        <location evidence="2">Autophagosome</location>
    </subcellularLocation>
    <subcellularLocation>
        <location evidence="1">Lysosome</location>
    </subcellularLocation>
</comment>
<dbReference type="PROSITE" id="PS50135">
    <property type="entry name" value="ZF_ZZ_2"/>
    <property type="match status" value="1"/>
</dbReference>
<keyword evidence="4" id="KW-0597">Phosphoprotein</keyword>
<dbReference type="GO" id="GO:0008270">
    <property type="term" value="F:zinc ion binding"/>
    <property type="evidence" value="ECO:0007669"/>
    <property type="project" value="UniProtKB-KW"/>
</dbReference>
<dbReference type="GO" id="GO:0070013">
    <property type="term" value="C:intracellular organelle lumen"/>
    <property type="evidence" value="ECO:0007669"/>
    <property type="project" value="UniProtKB-ARBA"/>
</dbReference>
<dbReference type="InterPro" id="IPR000270">
    <property type="entry name" value="PB1_dom"/>
</dbReference>
<evidence type="ECO:0000256" key="7">
    <source>
        <dbReference type="ARBA" id="ARBA00022833"/>
    </source>
</evidence>
<keyword evidence="15" id="KW-0175">Coiled coil</keyword>
<evidence type="ECO:0000256" key="13">
    <source>
        <dbReference type="ARBA" id="ARBA00083062"/>
    </source>
</evidence>
<keyword evidence="8" id="KW-0832">Ubl conjugation</keyword>
<dbReference type="Pfam" id="PF21002">
    <property type="entry name" value="TMEM106_N"/>
    <property type="match status" value="1"/>
</dbReference>
<proteinExistence type="predicted"/>
<evidence type="ECO:0000256" key="16">
    <source>
        <dbReference type="SAM" id="MobiDB-lite"/>
    </source>
</evidence>
<dbReference type="GO" id="GO:0000407">
    <property type="term" value="C:phagophore assembly site"/>
    <property type="evidence" value="ECO:0007669"/>
    <property type="project" value="TreeGrafter"/>
</dbReference>
<dbReference type="PANTHER" id="PTHR20930">
    <property type="entry name" value="OVARIAN CARCINOMA ANTIGEN CA125-RELATED"/>
    <property type="match status" value="1"/>
</dbReference>
<dbReference type="FunFam" id="1.10.8.10:FF:000033">
    <property type="entry name" value="Next to BRCA1 gene 1 protein"/>
    <property type="match status" value="1"/>
</dbReference>
<feature type="coiled-coil region" evidence="15">
    <location>
        <begin position="332"/>
        <end position="359"/>
    </location>
</feature>
<dbReference type="InterPro" id="IPR043145">
    <property type="entry name" value="Znf_ZZ_sf"/>
</dbReference>
<comment type="caution">
    <text evidence="20">The sequence shown here is derived from an EMBL/GenBank/DDBJ whole genome shotgun (WGS) entry which is preliminary data.</text>
</comment>
<keyword evidence="10" id="KW-0968">Cytoplasmic vesicle</keyword>
<dbReference type="SMART" id="SM00666">
    <property type="entry name" value="PB1"/>
    <property type="match status" value="1"/>
</dbReference>
<feature type="domain" description="ZZ-type" evidence="18">
    <location>
        <begin position="255"/>
        <end position="307"/>
    </location>
</feature>
<dbReference type="AlphaFoldDB" id="A0AAW1B3S1"/>
<keyword evidence="3" id="KW-0963">Cytoplasm</keyword>
<dbReference type="GO" id="GO:0005778">
    <property type="term" value="C:peroxisomal membrane"/>
    <property type="evidence" value="ECO:0007669"/>
    <property type="project" value="UniProtKB-ARBA"/>
</dbReference>
<keyword evidence="5" id="KW-0479">Metal-binding</keyword>
<evidence type="ECO:0000256" key="14">
    <source>
        <dbReference type="PROSITE-ProRule" id="PRU00228"/>
    </source>
</evidence>
<evidence type="ECO:0000256" key="1">
    <source>
        <dbReference type="ARBA" id="ARBA00004371"/>
    </source>
</evidence>
<evidence type="ECO:0000256" key="2">
    <source>
        <dbReference type="ARBA" id="ARBA00004419"/>
    </source>
</evidence>
<keyword evidence="6 14" id="KW-0863">Zinc-finger</keyword>
<feature type="region of interest" description="Disordered" evidence="16">
    <location>
        <begin position="724"/>
        <end position="759"/>
    </location>
</feature>
<dbReference type="CDD" id="cd14947">
    <property type="entry name" value="NBR1_like"/>
    <property type="match status" value="1"/>
</dbReference>
<evidence type="ECO:0000256" key="8">
    <source>
        <dbReference type="ARBA" id="ARBA00022843"/>
    </source>
</evidence>
<dbReference type="Gene3D" id="3.10.20.90">
    <property type="entry name" value="Phosphatidylinositol 3-kinase Catalytic Subunit, Chain A, domain 1"/>
    <property type="match status" value="1"/>
</dbReference>
<dbReference type="CDD" id="cd14319">
    <property type="entry name" value="UBA_NBR1"/>
    <property type="match status" value="1"/>
</dbReference>
<keyword evidence="17" id="KW-0472">Membrane</keyword>
<dbReference type="FunFam" id="3.10.20.90:FF:000072">
    <property type="entry name" value="Next to BRCA1 gene 1 protein"/>
    <property type="match status" value="1"/>
</dbReference>
<evidence type="ECO:0000256" key="12">
    <source>
        <dbReference type="ARBA" id="ARBA00068689"/>
    </source>
</evidence>
<evidence type="ECO:0000256" key="5">
    <source>
        <dbReference type="ARBA" id="ARBA00022723"/>
    </source>
</evidence>
<dbReference type="SUPFAM" id="SSF54277">
    <property type="entry name" value="CAD &amp; PB1 domains"/>
    <property type="match status" value="1"/>
</dbReference>